<accession>A0AAJ6B7N5</accession>
<dbReference type="SUPFAM" id="SSF55729">
    <property type="entry name" value="Acyl-CoA N-acyltransferases (Nat)"/>
    <property type="match status" value="1"/>
</dbReference>
<dbReference type="AlphaFoldDB" id="A0AAJ6B7N5"/>
<evidence type="ECO:0000313" key="2">
    <source>
        <dbReference type="Proteomes" id="UP001214530"/>
    </source>
</evidence>
<sequence>MLCVKIKVTRFLNRKVVWYSSRPSIWNCLTTLYKQSTHRKPVLGYKRENFFTKVVDLAQDENQLLASFEKNTSYEIRRAEKEHITTSVELNVEHFKNFYNQFAKIKGLGLLNNSINHYDENLVITKAEYDEKEVVMHSYIIDKSLKRVRLFHSASLFRNVADSQTRAIIGRANRLLHFMDMKYFKKLGFIEYDLGGYAMDTKDEILCQINKFKDSFGGKLKLESDYLPYPMVLISKII</sequence>
<dbReference type="EMBL" id="CP119313">
    <property type="protein sequence ID" value="WEK21287.1"/>
    <property type="molecule type" value="Genomic_DNA"/>
</dbReference>
<evidence type="ECO:0000313" key="1">
    <source>
        <dbReference type="EMBL" id="WEK21287.1"/>
    </source>
</evidence>
<dbReference type="Gene3D" id="3.40.630.30">
    <property type="match status" value="1"/>
</dbReference>
<reference evidence="1" key="1">
    <citation type="submission" date="2023-03" db="EMBL/GenBank/DDBJ databases">
        <title>Andean soil-derived lignocellulolytic bacterial consortium as a source of novel taxa and putative plastic-active enzymes.</title>
        <authorList>
            <person name="Diaz-Garcia L."/>
            <person name="Chuvochina M."/>
            <person name="Feuerriegel G."/>
            <person name="Bunk B."/>
            <person name="Sproer C."/>
            <person name="Streit W.R."/>
            <person name="Rodriguez L.M."/>
            <person name="Overmann J."/>
            <person name="Jimenez D.J."/>
        </authorList>
    </citation>
    <scope>NUCLEOTIDE SEQUENCE</scope>
    <source>
        <strain evidence="1">MAG 3858</strain>
    </source>
</reference>
<gene>
    <name evidence="1" type="ORF">P0Y49_09045</name>
</gene>
<dbReference type="InterPro" id="IPR016181">
    <property type="entry name" value="Acyl_CoA_acyltransferase"/>
</dbReference>
<proteinExistence type="predicted"/>
<name>A0AAJ6B7N5_9SPHI</name>
<dbReference type="Proteomes" id="UP001214530">
    <property type="component" value="Chromosome"/>
</dbReference>
<organism evidence="1 2">
    <name type="scientific">Candidatus Pedobacter colombiensis</name>
    <dbReference type="NCBI Taxonomy" id="3121371"/>
    <lineage>
        <taxon>Bacteria</taxon>
        <taxon>Pseudomonadati</taxon>
        <taxon>Bacteroidota</taxon>
        <taxon>Sphingobacteriia</taxon>
        <taxon>Sphingobacteriales</taxon>
        <taxon>Sphingobacteriaceae</taxon>
        <taxon>Pedobacter</taxon>
    </lineage>
</organism>
<protein>
    <submittedName>
        <fullName evidence="1">Uncharacterized protein</fullName>
    </submittedName>
</protein>